<dbReference type="InterPro" id="IPR032675">
    <property type="entry name" value="LRR_dom_sf"/>
</dbReference>
<reference evidence="2" key="1">
    <citation type="submission" date="2023-03" db="EMBL/GenBank/DDBJ databases">
        <authorList>
            <person name="Julca I."/>
        </authorList>
    </citation>
    <scope>NUCLEOTIDE SEQUENCE</scope>
</reference>
<organism evidence="2 3">
    <name type="scientific">Oldenlandia corymbosa var. corymbosa</name>
    <dbReference type="NCBI Taxonomy" id="529605"/>
    <lineage>
        <taxon>Eukaryota</taxon>
        <taxon>Viridiplantae</taxon>
        <taxon>Streptophyta</taxon>
        <taxon>Embryophyta</taxon>
        <taxon>Tracheophyta</taxon>
        <taxon>Spermatophyta</taxon>
        <taxon>Magnoliopsida</taxon>
        <taxon>eudicotyledons</taxon>
        <taxon>Gunneridae</taxon>
        <taxon>Pentapetalae</taxon>
        <taxon>asterids</taxon>
        <taxon>lamiids</taxon>
        <taxon>Gentianales</taxon>
        <taxon>Rubiaceae</taxon>
        <taxon>Rubioideae</taxon>
        <taxon>Spermacoceae</taxon>
        <taxon>Hedyotis-Oldenlandia complex</taxon>
        <taxon>Oldenlandia</taxon>
    </lineage>
</organism>
<dbReference type="EMBL" id="OX459118">
    <property type="protein sequence ID" value="CAI9088391.1"/>
    <property type="molecule type" value="Genomic_DNA"/>
</dbReference>
<dbReference type="Gene3D" id="3.80.10.10">
    <property type="entry name" value="Ribonuclease Inhibitor"/>
    <property type="match status" value="1"/>
</dbReference>
<evidence type="ECO:0000313" key="2">
    <source>
        <dbReference type="EMBL" id="CAI9088391.1"/>
    </source>
</evidence>
<dbReference type="InterPro" id="IPR057207">
    <property type="entry name" value="FBXL15_LRR"/>
</dbReference>
<dbReference type="SUPFAM" id="SSF52047">
    <property type="entry name" value="RNI-like"/>
    <property type="match status" value="1"/>
</dbReference>
<name>A0AAV1BYH1_OLDCO</name>
<keyword evidence="3" id="KW-1185">Reference proteome</keyword>
<feature type="domain" description="F-box/LRR-repeat protein 15-like leucin rich repeat" evidence="1">
    <location>
        <begin position="96"/>
        <end position="158"/>
    </location>
</feature>
<accession>A0AAV1BYH1</accession>
<sequence>MEKYNDWNLNPSLRELRLNVSKAEKSTKIPAFSSSSLQSSLIKFKQPKPLSLLSLCLGVVGRHLEDIIEDLPEISPTLPSNIKMVIAAIARRRKLLNDDAIVSLAESSWDMLDVSGSDISDSGLSQLVKMCTSVRAMDISQCRKLTPTGVAELLENCNSLEVLRWGGCPASEETARRCSRMLKPNFRDVVRESWEDLDIEIAPVAQSLRWLVWPKIDKDSLEILSMECPRIVVNPKLSPFGYRGVEVPREALPNVVLDDPVVDDIDPKTWAVSGFEARSRVPLTSGYDELPLAEKFRRAFLERDTRLAPKRAKNERQHQRRAEGEWTLTSGYDELPLAEKFRRAFLERDTRLAPKRAKNARQHQRRAAREWVSMSSRAKSMALASQVTKSMYH</sequence>
<dbReference type="AlphaFoldDB" id="A0AAV1BYH1"/>
<proteinExistence type="predicted"/>
<gene>
    <name evidence="2" type="ORF">OLC1_LOCUS980</name>
</gene>
<dbReference type="Pfam" id="PF25372">
    <property type="entry name" value="DUF7885"/>
    <property type="match status" value="1"/>
</dbReference>
<protein>
    <submittedName>
        <fullName evidence="2">OLC1v1022700C1</fullName>
    </submittedName>
</protein>
<dbReference type="Proteomes" id="UP001161247">
    <property type="component" value="Chromosome 1"/>
</dbReference>
<evidence type="ECO:0000259" key="1">
    <source>
        <dbReference type="Pfam" id="PF25372"/>
    </source>
</evidence>
<evidence type="ECO:0000313" key="3">
    <source>
        <dbReference type="Proteomes" id="UP001161247"/>
    </source>
</evidence>